<feature type="transmembrane region" description="Helical" evidence="6">
    <location>
        <begin position="422"/>
        <end position="440"/>
    </location>
</feature>
<evidence type="ECO:0000256" key="5">
    <source>
        <dbReference type="ARBA" id="ARBA00023136"/>
    </source>
</evidence>
<keyword evidence="4 6" id="KW-1133">Transmembrane helix</keyword>
<evidence type="ECO:0000256" key="2">
    <source>
        <dbReference type="ARBA" id="ARBA00008333"/>
    </source>
</evidence>
<name>V8GBJ3_9BURK</name>
<evidence type="ECO:0000256" key="4">
    <source>
        <dbReference type="ARBA" id="ARBA00022989"/>
    </source>
</evidence>
<feature type="transmembrane region" description="Helical" evidence="6">
    <location>
        <begin position="348"/>
        <end position="370"/>
    </location>
</feature>
<dbReference type="PANTHER" id="PTHR31632">
    <property type="entry name" value="IRON TRANSPORTER FTH1"/>
    <property type="match status" value="1"/>
</dbReference>
<dbReference type="PANTHER" id="PTHR31632:SF2">
    <property type="entry name" value="PLASMA MEMBRANE IRON PERMEASE"/>
    <property type="match status" value="1"/>
</dbReference>
<sequence length="562" mass="62591">MLSKFLWRFLFVLSLTIGLQINVLAKVNTSPLFVQISDAMSHVKKGENQQILPILQNIKKDFVALQNHDSIAGKTVSDTIEQALKQQDLLSLESLSKALYTFEKEQNPVDYEAKRQQFSKRVVPVYEQLNKHILEKNLDAVIEDYKRFNTTWTLNEKAVRDTSIGHYGQIETAMTLMRIAMLADPPNYLEMEKQSAQLKNTLDDFKAGNTATIKVDTNAPTDLASGIGLLSKSYDDFANKRIEEGQAKIRTFIQQWPIFEGEVRTRNGSLYSKVESLLPVILLKADEPANLQKFTQLITELKQINVNAAYGPIDAALVLLREGVEALLIVMALVTTLNAAKQITAKRWVYAGAILGVFASLLGAIALQQLFPTIAAGTNREILEGSIGIIAVIIMLFVGAWLHSKASITGWRKFVDKHVNTALATGSLFSMLALSFLSVFREGAETILFYAGMLPRIELQDLLLGIGIALIALLVIAILMITSSKRLPMHHLFKVMTWLIYTLGFKILGVSIHSLQLTNILPEHLLASLPSIPLIGFYANWECIVAQVLYLALIPLVNKLFK</sequence>
<evidence type="ECO:0000313" key="7">
    <source>
        <dbReference type="EMBL" id="ETD73103.1"/>
    </source>
</evidence>
<proteinExistence type="inferred from homology"/>
<dbReference type="GO" id="GO:0015093">
    <property type="term" value="F:ferrous iron transmembrane transporter activity"/>
    <property type="evidence" value="ECO:0007669"/>
    <property type="project" value="TreeGrafter"/>
</dbReference>
<organism evidence="7 8">
    <name type="scientific">Pelistega indica</name>
    <dbReference type="NCBI Taxonomy" id="1414851"/>
    <lineage>
        <taxon>Bacteria</taxon>
        <taxon>Pseudomonadati</taxon>
        <taxon>Pseudomonadota</taxon>
        <taxon>Betaproteobacteria</taxon>
        <taxon>Burkholderiales</taxon>
        <taxon>Alcaligenaceae</taxon>
        <taxon>Pelistega</taxon>
    </lineage>
</organism>
<evidence type="ECO:0000313" key="8">
    <source>
        <dbReference type="Proteomes" id="UP000018766"/>
    </source>
</evidence>
<feature type="transmembrane region" description="Helical" evidence="6">
    <location>
        <begin position="495"/>
        <end position="515"/>
    </location>
</feature>
<dbReference type="Pfam" id="PF03239">
    <property type="entry name" value="FTR1"/>
    <property type="match status" value="1"/>
</dbReference>
<comment type="subcellular location">
    <subcellularLocation>
        <location evidence="1">Membrane</location>
        <topology evidence="1">Multi-pass membrane protein</topology>
    </subcellularLocation>
</comment>
<keyword evidence="8" id="KW-1185">Reference proteome</keyword>
<accession>V8GBJ3</accession>
<evidence type="ECO:0000256" key="3">
    <source>
        <dbReference type="ARBA" id="ARBA00022692"/>
    </source>
</evidence>
<dbReference type="AlphaFoldDB" id="V8GBJ3"/>
<keyword evidence="3 6" id="KW-0812">Transmembrane</keyword>
<dbReference type="PATRIC" id="fig|1414851.3.peg.8"/>
<dbReference type="EMBL" id="AYSV01000001">
    <property type="protein sequence ID" value="ETD73103.1"/>
    <property type="molecule type" value="Genomic_DNA"/>
</dbReference>
<feature type="transmembrane region" description="Helical" evidence="6">
    <location>
        <begin position="462"/>
        <end position="483"/>
    </location>
</feature>
<comment type="similarity">
    <text evidence="2">Belongs to the oxidase-dependent Fe transporter (OFeT) (TC 9.A.10.1) family.</text>
</comment>
<dbReference type="OrthoDB" id="9765171at2"/>
<reference evidence="7 8" key="1">
    <citation type="submission" date="2013-11" db="EMBL/GenBank/DDBJ databases">
        <title>Genomic analysis of Pelistega sp. HM-7.</title>
        <authorList>
            <person name="Kumbhare S.V."/>
            <person name="Shetty S.A."/>
            <person name="Sharma O."/>
            <person name="Dhotre D.P."/>
        </authorList>
    </citation>
    <scope>NUCLEOTIDE SEQUENCE [LARGE SCALE GENOMIC DNA]</scope>
    <source>
        <strain evidence="7 8">HM-7</strain>
    </source>
</reference>
<dbReference type="RefSeq" id="WP_023948675.1">
    <property type="nucleotide sequence ID" value="NZ_AYSV01000001.1"/>
</dbReference>
<comment type="caution">
    <text evidence="7">The sequence shown here is derived from an EMBL/GenBank/DDBJ whole genome shotgun (WGS) entry which is preliminary data.</text>
</comment>
<keyword evidence="5 6" id="KW-0472">Membrane</keyword>
<evidence type="ECO:0000256" key="6">
    <source>
        <dbReference type="SAM" id="Phobius"/>
    </source>
</evidence>
<evidence type="ECO:0000256" key="1">
    <source>
        <dbReference type="ARBA" id="ARBA00004141"/>
    </source>
</evidence>
<dbReference type="GO" id="GO:0033573">
    <property type="term" value="C:high-affinity iron permease complex"/>
    <property type="evidence" value="ECO:0007669"/>
    <property type="project" value="InterPro"/>
</dbReference>
<dbReference type="Proteomes" id="UP000018766">
    <property type="component" value="Unassembled WGS sequence"/>
</dbReference>
<feature type="transmembrane region" description="Helical" evidence="6">
    <location>
        <begin position="382"/>
        <end position="402"/>
    </location>
</feature>
<protein>
    <submittedName>
        <fullName evidence="7">FTR1 family iron permease</fullName>
    </submittedName>
</protein>
<gene>
    <name evidence="7" type="ORF">V757_00045</name>
</gene>
<dbReference type="InterPro" id="IPR004923">
    <property type="entry name" value="FTR1/Fip1/EfeU"/>
</dbReference>
<feature type="transmembrane region" description="Helical" evidence="6">
    <location>
        <begin position="535"/>
        <end position="557"/>
    </location>
</feature>